<evidence type="ECO:0000256" key="2">
    <source>
        <dbReference type="ARBA" id="ARBA00009533"/>
    </source>
</evidence>
<gene>
    <name evidence="8" type="ORF">SAMN04487997_2187</name>
</gene>
<dbReference type="InterPro" id="IPR002129">
    <property type="entry name" value="PyrdxlP-dep_de-COase"/>
</dbReference>
<evidence type="ECO:0000256" key="1">
    <source>
        <dbReference type="ARBA" id="ARBA00001933"/>
    </source>
</evidence>
<dbReference type="GO" id="GO:0019752">
    <property type="term" value="P:carboxylic acid metabolic process"/>
    <property type="evidence" value="ECO:0007669"/>
    <property type="project" value="InterPro"/>
</dbReference>
<protein>
    <submittedName>
        <fullName evidence="8">Glutamate or tyrosine decarboxylase</fullName>
    </submittedName>
</protein>
<keyword evidence="4 6" id="KW-0663">Pyridoxal phosphate</keyword>
<comment type="cofactor">
    <cofactor evidence="1 6 7">
        <name>pyridoxal 5'-phosphate</name>
        <dbReference type="ChEBI" id="CHEBI:597326"/>
    </cofactor>
</comment>
<dbReference type="Pfam" id="PF00282">
    <property type="entry name" value="Pyridoxal_deC"/>
    <property type="match status" value="1"/>
</dbReference>
<dbReference type="GO" id="GO:0030170">
    <property type="term" value="F:pyridoxal phosphate binding"/>
    <property type="evidence" value="ECO:0007669"/>
    <property type="project" value="InterPro"/>
</dbReference>
<dbReference type="RefSeq" id="WP_245747240.1">
    <property type="nucleotide sequence ID" value="NZ_FNYC01000004.1"/>
</dbReference>
<dbReference type="Gene3D" id="3.90.1150.10">
    <property type="entry name" value="Aspartate Aminotransferase, domain 1"/>
    <property type="match status" value="1"/>
</dbReference>
<dbReference type="STRING" id="529704.SAMN02927913_3043"/>
<feature type="modified residue" description="N6-(pyridoxal phosphate)lysine" evidence="6">
    <location>
        <position position="274"/>
    </location>
</feature>
<evidence type="ECO:0000256" key="4">
    <source>
        <dbReference type="ARBA" id="ARBA00022898"/>
    </source>
</evidence>
<dbReference type="SUPFAM" id="SSF53383">
    <property type="entry name" value="PLP-dependent transferases"/>
    <property type="match status" value="1"/>
</dbReference>
<evidence type="ECO:0000256" key="6">
    <source>
        <dbReference type="PIRSR" id="PIRSR602129-50"/>
    </source>
</evidence>
<name>A0A1H6VDH0_9GAMM</name>
<sequence>MIPHDYNPALDHARRLADTFLQELHLRRVTPEALPPAPMPPDDVGLDRTFALLASEVAPYLSASPGPRYLGFVTGGVTPEALAADWLASAWDQNLSSRIGSIAADLEDRTVAAYAGIFGLEPVMHGQFVSGATMANLVGMATARQWAYRVHGELPTVFAGSAHSSILKAMAITGIGRNRHVSIATLPGRTCVDTAALRVALAQHRGPAIVVASAGEVNTGDFDDLRGLADICAAAGAWLHVDGAFGLFAAFDDDLRSLVAGVERADSVTVDLHKWLNVPYDNALAFTRRPDLQKEVFAASSAYLGDDPDPLHYTPENSRRFRALPAWAVLAVRGRAGIGRWVAANCRQARALARGLEGLGLDVLNEVPLNIVAFALRGAGTAARDAFLQRLNGTGEVFMTPTHLHGRPAIRAAFSNWATADEDVPRILAAVARSISGDFAG</sequence>
<reference evidence="8 9" key="1">
    <citation type="submission" date="2016-10" db="EMBL/GenBank/DDBJ databases">
        <authorList>
            <person name="de Groot N.N."/>
        </authorList>
    </citation>
    <scope>NUCLEOTIDE SEQUENCE [LARGE SCALE GENOMIC DNA]</scope>
    <source>
        <strain evidence="8 9">DSM 26515</strain>
    </source>
</reference>
<proteinExistence type="inferred from homology"/>
<evidence type="ECO:0000256" key="3">
    <source>
        <dbReference type="ARBA" id="ARBA00022793"/>
    </source>
</evidence>
<dbReference type="InterPro" id="IPR010977">
    <property type="entry name" value="Aromatic_deC"/>
</dbReference>
<dbReference type="InterPro" id="IPR015424">
    <property type="entry name" value="PyrdxlP-dep_Trfase"/>
</dbReference>
<dbReference type="PANTHER" id="PTHR11999:SF70">
    <property type="entry name" value="MIP05841P"/>
    <property type="match status" value="1"/>
</dbReference>
<organism evidence="8 9">
    <name type="scientific">Frateuria terrea</name>
    <dbReference type="NCBI Taxonomy" id="529704"/>
    <lineage>
        <taxon>Bacteria</taxon>
        <taxon>Pseudomonadati</taxon>
        <taxon>Pseudomonadota</taxon>
        <taxon>Gammaproteobacteria</taxon>
        <taxon>Lysobacterales</taxon>
        <taxon>Rhodanobacteraceae</taxon>
        <taxon>Frateuria</taxon>
    </lineage>
</organism>
<dbReference type="GO" id="GO:0016831">
    <property type="term" value="F:carboxy-lyase activity"/>
    <property type="evidence" value="ECO:0007669"/>
    <property type="project" value="UniProtKB-KW"/>
</dbReference>
<evidence type="ECO:0000256" key="5">
    <source>
        <dbReference type="ARBA" id="ARBA00023239"/>
    </source>
</evidence>
<dbReference type="Proteomes" id="UP000199420">
    <property type="component" value="Unassembled WGS sequence"/>
</dbReference>
<keyword evidence="5 7" id="KW-0456">Lyase</keyword>
<dbReference type="InterPro" id="IPR015422">
    <property type="entry name" value="PyrdxlP-dep_Trfase_small"/>
</dbReference>
<keyword evidence="9" id="KW-1185">Reference proteome</keyword>
<dbReference type="AlphaFoldDB" id="A0A1H6VDH0"/>
<comment type="similarity">
    <text evidence="2 7">Belongs to the group II decarboxylase family.</text>
</comment>
<dbReference type="PANTHER" id="PTHR11999">
    <property type="entry name" value="GROUP II PYRIDOXAL-5-PHOSPHATE DECARBOXYLASE"/>
    <property type="match status" value="1"/>
</dbReference>
<dbReference type="EMBL" id="FNYC01000004">
    <property type="protein sequence ID" value="SEJ01034.1"/>
    <property type="molecule type" value="Genomic_DNA"/>
</dbReference>
<evidence type="ECO:0000256" key="7">
    <source>
        <dbReference type="RuleBase" id="RU000382"/>
    </source>
</evidence>
<dbReference type="Gene3D" id="3.40.640.10">
    <property type="entry name" value="Type I PLP-dependent aspartate aminotransferase-like (Major domain)"/>
    <property type="match status" value="1"/>
</dbReference>
<evidence type="ECO:0000313" key="9">
    <source>
        <dbReference type="Proteomes" id="UP000199420"/>
    </source>
</evidence>
<accession>A0A1H6VDH0</accession>
<keyword evidence="3" id="KW-0210">Decarboxylase</keyword>
<dbReference type="InterPro" id="IPR015421">
    <property type="entry name" value="PyrdxlP-dep_Trfase_major"/>
</dbReference>
<evidence type="ECO:0000313" key="8">
    <source>
        <dbReference type="EMBL" id="SEJ01034.1"/>
    </source>
</evidence>